<sequence length="84" mass="9402">MQRPCRPNGSSSIAEFFFSQRDPSPVISNANLLVFRQLTDSVQLRGQYEHRWAHFCILDPASVAFSSLIDIKYDVINTTVGAVA</sequence>
<dbReference type="Proteomes" id="UP001160390">
    <property type="component" value="Unassembled WGS sequence"/>
</dbReference>
<name>A0AA35MIB5_9HYPO</name>
<protein>
    <submittedName>
        <fullName evidence="1">Uncharacterized protein</fullName>
    </submittedName>
</protein>
<evidence type="ECO:0000313" key="1">
    <source>
        <dbReference type="EMBL" id="CAI6097718.1"/>
    </source>
</evidence>
<evidence type="ECO:0000313" key="2">
    <source>
        <dbReference type="Proteomes" id="UP001160390"/>
    </source>
</evidence>
<keyword evidence="2" id="KW-1185">Reference proteome</keyword>
<comment type="caution">
    <text evidence="1">The sequence shown here is derived from an EMBL/GenBank/DDBJ whole genome shotgun (WGS) entry which is preliminary data.</text>
</comment>
<dbReference type="EMBL" id="CABFNP030001295">
    <property type="protein sequence ID" value="CAI6097718.1"/>
    <property type="molecule type" value="Genomic_DNA"/>
</dbReference>
<dbReference type="AlphaFoldDB" id="A0AA35MIB5"/>
<organism evidence="1 2">
    <name type="scientific">Clonostachys chloroleuca</name>
    <dbReference type="NCBI Taxonomy" id="1926264"/>
    <lineage>
        <taxon>Eukaryota</taxon>
        <taxon>Fungi</taxon>
        <taxon>Dikarya</taxon>
        <taxon>Ascomycota</taxon>
        <taxon>Pezizomycotina</taxon>
        <taxon>Sordariomycetes</taxon>
        <taxon>Hypocreomycetidae</taxon>
        <taxon>Hypocreales</taxon>
        <taxon>Bionectriaceae</taxon>
        <taxon>Clonostachys</taxon>
    </lineage>
</organism>
<proteinExistence type="predicted"/>
<accession>A0AA35MIB5</accession>
<gene>
    <name evidence="1" type="ORF">CCHLO57077_00015557</name>
</gene>
<reference evidence="1" key="1">
    <citation type="submission" date="2023-01" db="EMBL/GenBank/DDBJ databases">
        <authorList>
            <person name="Piombo E."/>
        </authorList>
    </citation>
    <scope>NUCLEOTIDE SEQUENCE</scope>
</reference>